<evidence type="ECO:0000256" key="2">
    <source>
        <dbReference type="SAM" id="Phobius"/>
    </source>
</evidence>
<feature type="transmembrane region" description="Helical" evidence="2">
    <location>
        <begin position="148"/>
        <end position="171"/>
    </location>
</feature>
<evidence type="ECO:0000313" key="4">
    <source>
        <dbReference type="Proteomes" id="UP000181899"/>
    </source>
</evidence>
<evidence type="ECO:0000256" key="1">
    <source>
        <dbReference type="SAM" id="MobiDB-lite"/>
    </source>
</evidence>
<feature type="region of interest" description="Disordered" evidence="1">
    <location>
        <begin position="1"/>
        <end position="20"/>
    </location>
</feature>
<dbReference type="InterPro" id="IPR011470">
    <property type="entry name" value="DUF1576"/>
</dbReference>
<feature type="transmembrane region" description="Helical" evidence="2">
    <location>
        <begin position="317"/>
        <end position="335"/>
    </location>
</feature>
<feature type="transmembrane region" description="Helical" evidence="2">
    <location>
        <begin position="72"/>
        <end position="92"/>
    </location>
</feature>
<dbReference type="EMBL" id="FOVK01000009">
    <property type="protein sequence ID" value="SFN98030.1"/>
    <property type="molecule type" value="Genomic_DNA"/>
</dbReference>
<feature type="transmembrane region" description="Helical" evidence="2">
    <location>
        <begin position="377"/>
        <end position="397"/>
    </location>
</feature>
<evidence type="ECO:0000313" key="3">
    <source>
        <dbReference type="EMBL" id="SFN98030.1"/>
    </source>
</evidence>
<keyword evidence="2" id="KW-1133">Transmembrane helix</keyword>
<dbReference type="RefSeq" id="WP_074912522.1">
    <property type="nucleotide sequence ID" value="NZ_FOVK01000009.1"/>
</dbReference>
<name>A0A1I5DFR1_9CLOT</name>
<feature type="transmembrane region" description="Helical" evidence="2">
    <location>
        <begin position="347"/>
        <end position="371"/>
    </location>
</feature>
<feature type="transmembrane region" description="Helical" evidence="2">
    <location>
        <begin position="409"/>
        <end position="427"/>
    </location>
</feature>
<accession>A0A1I5DFR1</accession>
<dbReference type="Pfam" id="PF07613">
    <property type="entry name" value="DUF1576"/>
    <property type="match status" value="2"/>
</dbReference>
<evidence type="ECO:0008006" key="5">
    <source>
        <dbReference type="Google" id="ProtNLM"/>
    </source>
</evidence>
<feature type="transmembrane region" description="Helical" evidence="2">
    <location>
        <begin position="177"/>
        <end position="195"/>
    </location>
</feature>
<proteinExistence type="predicted"/>
<feature type="transmembrane region" description="Helical" evidence="2">
    <location>
        <begin position="245"/>
        <end position="262"/>
    </location>
</feature>
<feature type="transmembrane region" description="Helical" evidence="2">
    <location>
        <begin position="207"/>
        <end position="225"/>
    </location>
</feature>
<keyword evidence="2" id="KW-0472">Membrane</keyword>
<reference evidence="3 4" key="1">
    <citation type="submission" date="2016-10" db="EMBL/GenBank/DDBJ databases">
        <authorList>
            <person name="de Groot N.N."/>
        </authorList>
    </citation>
    <scope>NUCLEOTIDE SEQUENCE [LARGE SCALE GENOMIC DNA]</scope>
    <source>
        <strain evidence="3 4">ML2</strain>
    </source>
</reference>
<dbReference type="AlphaFoldDB" id="A0A1I5DFR1"/>
<keyword evidence="2" id="KW-0812">Transmembrane</keyword>
<feature type="transmembrane region" description="Helical" evidence="2">
    <location>
        <begin position="32"/>
        <end position="51"/>
    </location>
</feature>
<sequence length="441" mass="47784">MATTTALPRKKIQSRNKASQDIPDIPQKTRELFLYAIALFSLLTGFFFNSPKEIFEGLLRIQLSPSVLLSDFMEVGNIGAAFVNSALMMLLYTRVAKRSGTLVSGPLMASLLTIGGFAFFGKNLYNSIPIVTGVFLHAKYRKEPFGKFILPAFFGTAVGPIVSQISFGFVLPHAGSVFLGIAAGLLAGFIIPPLASQFIRFHQGYSLYNMGFTSGIVGMLFMSIMRAFALENNREVLLLKESSPYLMVYLLLLFSAMVLFGVSHDRNWPKRLLHLFKKPGQLVSDFTASDGFSVTVLNMGLLGFLSLGYLYLAGGTLNGPVFGGIFTVVGFGAFGKHVKNVIPVMAGVYLSNFVFHWEVSSISSLLAALFATNLAPIAGAYGILPGLLAGFIHMAVVMNVGDLHGGMNLYNNGFSGGFVAAILVPILDALNINKYTWEEDL</sequence>
<gene>
    <name evidence="3" type="ORF">SAMN04488695_10938</name>
</gene>
<dbReference type="Proteomes" id="UP000181899">
    <property type="component" value="Unassembled WGS sequence"/>
</dbReference>
<keyword evidence="4" id="KW-1185">Reference proteome</keyword>
<dbReference type="OrthoDB" id="9776502at2"/>
<protein>
    <recommendedName>
        <fullName evidence="5">DUF1576 domain-containing protein</fullName>
    </recommendedName>
</protein>
<organism evidence="3 4">
    <name type="scientific">Proteiniclasticum ruminis</name>
    <dbReference type="NCBI Taxonomy" id="398199"/>
    <lineage>
        <taxon>Bacteria</taxon>
        <taxon>Bacillati</taxon>
        <taxon>Bacillota</taxon>
        <taxon>Clostridia</taxon>
        <taxon>Eubacteriales</taxon>
        <taxon>Clostridiaceae</taxon>
        <taxon>Proteiniclasticum</taxon>
    </lineage>
</organism>